<organism evidence="7 8">
    <name type="scientific">Zavarzinia aquatilis</name>
    <dbReference type="NCBI Taxonomy" id="2211142"/>
    <lineage>
        <taxon>Bacteria</taxon>
        <taxon>Pseudomonadati</taxon>
        <taxon>Pseudomonadota</taxon>
        <taxon>Alphaproteobacteria</taxon>
        <taxon>Rhodospirillales</taxon>
        <taxon>Zavarziniaceae</taxon>
        <taxon>Zavarzinia</taxon>
    </lineage>
</organism>
<evidence type="ECO:0000256" key="4">
    <source>
        <dbReference type="ARBA" id="ARBA00022989"/>
    </source>
</evidence>
<protein>
    <submittedName>
        <fullName evidence="7">ABC transporter permease</fullName>
    </submittedName>
</protein>
<name>A0A317EE43_9PROT</name>
<dbReference type="PANTHER" id="PTHR47089:SF1">
    <property type="entry name" value="GUANOSINE ABC TRANSPORTER PERMEASE PROTEIN NUPP"/>
    <property type="match status" value="1"/>
</dbReference>
<dbReference type="OrthoDB" id="45037at2"/>
<feature type="transmembrane region" description="Helical" evidence="6">
    <location>
        <begin position="319"/>
        <end position="342"/>
    </location>
</feature>
<dbReference type="InterPro" id="IPR001851">
    <property type="entry name" value="ABC_transp_permease"/>
</dbReference>
<dbReference type="Pfam" id="PF02653">
    <property type="entry name" value="BPD_transp_2"/>
    <property type="match status" value="1"/>
</dbReference>
<comment type="subcellular location">
    <subcellularLocation>
        <location evidence="1">Cell membrane</location>
        <topology evidence="1">Multi-pass membrane protein</topology>
    </subcellularLocation>
</comment>
<dbReference type="PANTHER" id="PTHR47089">
    <property type="entry name" value="ABC TRANSPORTER, PERMEASE PROTEIN"/>
    <property type="match status" value="1"/>
</dbReference>
<dbReference type="CDD" id="cd06580">
    <property type="entry name" value="TM_PBP1_transp_TpRbsC_like"/>
    <property type="match status" value="1"/>
</dbReference>
<keyword evidence="8" id="KW-1185">Reference proteome</keyword>
<keyword evidence="3 6" id="KW-0812">Transmembrane</keyword>
<keyword evidence="5 6" id="KW-0472">Membrane</keyword>
<evidence type="ECO:0000313" key="7">
    <source>
        <dbReference type="EMBL" id="PWR25307.1"/>
    </source>
</evidence>
<feature type="transmembrane region" description="Helical" evidence="6">
    <location>
        <begin position="112"/>
        <end position="138"/>
    </location>
</feature>
<evidence type="ECO:0000256" key="3">
    <source>
        <dbReference type="ARBA" id="ARBA00022692"/>
    </source>
</evidence>
<evidence type="ECO:0000313" key="8">
    <source>
        <dbReference type="Proteomes" id="UP000245461"/>
    </source>
</evidence>
<comment type="caution">
    <text evidence="7">The sequence shown here is derived from an EMBL/GenBank/DDBJ whole genome shotgun (WGS) entry which is preliminary data.</text>
</comment>
<dbReference type="Proteomes" id="UP000245461">
    <property type="component" value="Unassembled WGS sequence"/>
</dbReference>
<dbReference type="GO" id="GO:0005886">
    <property type="term" value="C:plasma membrane"/>
    <property type="evidence" value="ECO:0007669"/>
    <property type="project" value="UniProtKB-SubCell"/>
</dbReference>
<dbReference type="GO" id="GO:0022857">
    <property type="term" value="F:transmembrane transporter activity"/>
    <property type="evidence" value="ECO:0007669"/>
    <property type="project" value="InterPro"/>
</dbReference>
<evidence type="ECO:0000256" key="6">
    <source>
        <dbReference type="SAM" id="Phobius"/>
    </source>
</evidence>
<feature type="transmembrane region" description="Helical" evidence="6">
    <location>
        <begin position="197"/>
        <end position="215"/>
    </location>
</feature>
<evidence type="ECO:0000256" key="2">
    <source>
        <dbReference type="ARBA" id="ARBA00022475"/>
    </source>
</evidence>
<dbReference type="RefSeq" id="WP_109903623.1">
    <property type="nucleotide sequence ID" value="NZ_QGLE01000002.1"/>
</dbReference>
<proteinExistence type="predicted"/>
<evidence type="ECO:0000256" key="5">
    <source>
        <dbReference type="ARBA" id="ARBA00023136"/>
    </source>
</evidence>
<sequence>MRIITRSGPSVTWSIAVYGAAAVVGLLMTIVLISISGAPVGASLVALGQGAAGSPASIASSVVKATPLILTGLATCVTYRAGLWTVGQESQVVAGAAAAWQMSLWTTGMAPVVVIVLCVLAALAGGAALGALVAWFRTRFGISEIVSSMMLNYIVFFALAWLISGPWMASGGTASYQQTGLLERAYWLPNIVDVGKMHIGVVLALIVVIWLQVLLKRMPLGYEIRAMGFNATALSQRGVDKRRLVLTVMVISGVIAALAGVGEVFGVSHRLTGDNLSGMGFDGIIIALIGGLSPLGTLVAGLFFGALHNGSLFMNVITGVPTALVTAIQGVVLILFLIAGAVRRYRIERA</sequence>
<feature type="transmembrane region" description="Helical" evidence="6">
    <location>
        <begin position="244"/>
        <end position="265"/>
    </location>
</feature>
<feature type="transmembrane region" description="Helical" evidence="6">
    <location>
        <begin position="12"/>
        <end position="35"/>
    </location>
</feature>
<evidence type="ECO:0000256" key="1">
    <source>
        <dbReference type="ARBA" id="ARBA00004651"/>
    </source>
</evidence>
<dbReference type="AlphaFoldDB" id="A0A317EE43"/>
<feature type="transmembrane region" description="Helical" evidence="6">
    <location>
        <begin position="285"/>
        <end position="307"/>
    </location>
</feature>
<feature type="transmembrane region" description="Helical" evidence="6">
    <location>
        <begin position="150"/>
        <end position="169"/>
    </location>
</feature>
<keyword evidence="4 6" id="KW-1133">Transmembrane helix</keyword>
<gene>
    <name evidence="7" type="ORF">DKG74_05980</name>
</gene>
<dbReference type="EMBL" id="QGLE01000002">
    <property type="protein sequence ID" value="PWR25307.1"/>
    <property type="molecule type" value="Genomic_DNA"/>
</dbReference>
<reference evidence="7 8" key="1">
    <citation type="submission" date="2018-05" db="EMBL/GenBank/DDBJ databases">
        <title>Zavarzinia sp. HR-AS.</title>
        <authorList>
            <person name="Lee Y."/>
            <person name="Jeon C.O."/>
        </authorList>
    </citation>
    <scope>NUCLEOTIDE SEQUENCE [LARGE SCALE GENOMIC DNA]</scope>
    <source>
        <strain evidence="7 8">HR-AS</strain>
    </source>
</reference>
<keyword evidence="2" id="KW-1003">Cell membrane</keyword>
<accession>A0A317EE43</accession>